<dbReference type="GO" id="GO:0000270">
    <property type="term" value="P:peptidoglycan metabolic process"/>
    <property type="evidence" value="ECO:0007669"/>
    <property type="project" value="TreeGrafter"/>
</dbReference>
<dbReference type="Pfam" id="PF02113">
    <property type="entry name" value="Peptidase_S13"/>
    <property type="match status" value="2"/>
</dbReference>
<keyword evidence="2" id="KW-0378">Hydrolase</keyword>
<reference evidence="3 4" key="1">
    <citation type="submission" date="2018-08" db="EMBL/GenBank/DDBJ databases">
        <title>Muricauda nanhaiensis sp. nov., isolated from seawater of the South China Sea.</title>
        <authorList>
            <person name="Dang Y."/>
        </authorList>
    </citation>
    <scope>NUCLEOTIDE SEQUENCE [LARGE SCALE GENOMIC DNA]</scope>
    <source>
        <strain evidence="3 4">SM1704</strain>
    </source>
</reference>
<evidence type="ECO:0000256" key="2">
    <source>
        <dbReference type="ARBA" id="ARBA00022801"/>
    </source>
</evidence>
<gene>
    <name evidence="3" type="ORF">DX873_03055</name>
</gene>
<dbReference type="PRINTS" id="PR00922">
    <property type="entry name" value="DADACBPTASE3"/>
</dbReference>
<evidence type="ECO:0000313" key="3">
    <source>
        <dbReference type="EMBL" id="RDY61164.1"/>
    </source>
</evidence>
<keyword evidence="3" id="KW-0121">Carboxypeptidase</keyword>
<name>A0A371JTN1_9FLAO</name>
<dbReference type="InterPro" id="IPR012338">
    <property type="entry name" value="Beta-lactam/transpept-like"/>
</dbReference>
<sequence>MSYRPDVTSKYLIIKILLILFLLQGCSPLRKSLDSNLHNSAFQNSLHGLVVLDADTKKTIYDHNGAVYFTPASNVKIATFYSCTQLIPKHVPSLKYLVDQDTLYIEGTGDPTWLHPYFHDTTTIDWLKKQQQIALYLNNTEETRYGPGWAWEDFDTYFSPEKGSLPLYGNVVSIAHTDSLKVLPRYFKDAVAVQDHTKYRDEFFNRFYIAPMEEDTLEVPFITDQKLTKELLEQILDKKITITDEFPSGTKKIRYGMETDSIYKQMLLESDNFLAEQLMMMASSVLSDTLGTKRVITHSLENSLKDLQHEPRWVDGSGLSRYNLFTPRSMVEILQKLYIEIPQDHLFAILPMWDSSGTVEKWQDPDTAPFVFAKSGSLGNNYNLSGYVLTKSGKLLIFSFMNNHFRVPTSKIRDEIYSTLKKLHEDY</sequence>
<protein>
    <submittedName>
        <fullName evidence="3">D-alanyl-D-alanine carboxypeptidase</fullName>
    </submittedName>
</protein>
<evidence type="ECO:0000256" key="1">
    <source>
        <dbReference type="ARBA" id="ARBA00006096"/>
    </source>
</evidence>
<dbReference type="PANTHER" id="PTHR30023">
    <property type="entry name" value="D-ALANYL-D-ALANINE CARBOXYPEPTIDASE"/>
    <property type="match status" value="1"/>
</dbReference>
<dbReference type="Gene3D" id="3.40.710.10">
    <property type="entry name" value="DD-peptidase/beta-lactamase superfamily"/>
    <property type="match status" value="2"/>
</dbReference>
<comment type="similarity">
    <text evidence="1">Belongs to the peptidase S13 family.</text>
</comment>
<organism evidence="3 4">
    <name type="scientific">Flagellimonas nanhaiensis</name>
    <dbReference type="NCBI Taxonomy" id="2292706"/>
    <lineage>
        <taxon>Bacteria</taxon>
        <taxon>Pseudomonadati</taxon>
        <taxon>Bacteroidota</taxon>
        <taxon>Flavobacteriia</taxon>
        <taxon>Flavobacteriales</taxon>
        <taxon>Flavobacteriaceae</taxon>
        <taxon>Flagellimonas</taxon>
    </lineage>
</organism>
<dbReference type="GO" id="GO:0006508">
    <property type="term" value="P:proteolysis"/>
    <property type="evidence" value="ECO:0007669"/>
    <property type="project" value="InterPro"/>
</dbReference>
<dbReference type="InterPro" id="IPR000667">
    <property type="entry name" value="Peptidase_S13"/>
</dbReference>
<dbReference type="EMBL" id="QTJX01000001">
    <property type="protein sequence ID" value="RDY61164.1"/>
    <property type="molecule type" value="Genomic_DNA"/>
</dbReference>
<dbReference type="OrthoDB" id="9802627at2"/>
<dbReference type="RefSeq" id="WP_116183047.1">
    <property type="nucleotide sequence ID" value="NZ_QTJX01000001.1"/>
</dbReference>
<dbReference type="GO" id="GO:0004185">
    <property type="term" value="F:serine-type carboxypeptidase activity"/>
    <property type="evidence" value="ECO:0007669"/>
    <property type="project" value="InterPro"/>
</dbReference>
<comment type="caution">
    <text evidence="3">The sequence shown here is derived from an EMBL/GenBank/DDBJ whole genome shotgun (WGS) entry which is preliminary data.</text>
</comment>
<dbReference type="PROSITE" id="PS51257">
    <property type="entry name" value="PROKAR_LIPOPROTEIN"/>
    <property type="match status" value="1"/>
</dbReference>
<keyword evidence="4" id="KW-1185">Reference proteome</keyword>
<evidence type="ECO:0000313" key="4">
    <source>
        <dbReference type="Proteomes" id="UP000261828"/>
    </source>
</evidence>
<keyword evidence="3" id="KW-0645">Protease</keyword>
<accession>A0A371JTN1</accession>
<dbReference type="PANTHER" id="PTHR30023:SF0">
    <property type="entry name" value="PENICILLIN-SENSITIVE CARBOXYPEPTIDASE A"/>
    <property type="match status" value="1"/>
</dbReference>
<proteinExistence type="inferred from homology"/>
<dbReference type="SUPFAM" id="SSF56601">
    <property type="entry name" value="beta-lactamase/transpeptidase-like"/>
    <property type="match status" value="1"/>
</dbReference>
<dbReference type="AlphaFoldDB" id="A0A371JTN1"/>
<dbReference type="Proteomes" id="UP000261828">
    <property type="component" value="Unassembled WGS sequence"/>
</dbReference>